<dbReference type="PANTHER" id="PTHR42718">
    <property type="entry name" value="MAJOR FACILITATOR SUPERFAMILY MULTIDRUG TRANSPORTER MFSC"/>
    <property type="match status" value="1"/>
</dbReference>
<evidence type="ECO:0000256" key="1">
    <source>
        <dbReference type="ARBA" id="ARBA00004651"/>
    </source>
</evidence>
<dbReference type="NCBIfam" id="TIGR00711">
    <property type="entry name" value="efflux_EmrB"/>
    <property type="match status" value="1"/>
</dbReference>
<reference evidence="10 11" key="1">
    <citation type="submission" date="2011-07" db="EMBL/GenBank/DDBJ databases">
        <title>Genome Sequence of Propionibacterium acnes SK182B-JCVI.</title>
        <authorList>
            <person name="Durkin A.S."/>
            <person name="Madupu R."/>
            <person name="Hostetler J."/>
            <person name="Radune D."/>
            <person name="Torralba M."/>
            <person name="Methe B."/>
            <person name="Sutton G."/>
            <person name="Strausberg R.L."/>
            <person name="Nelson K.E."/>
        </authorList>
    </citation>
    <scope>NUCLEOTIDE SEQUENCE [LARGE SCALE GENOMIC DNA]</scope>
    <source>
        <strain evidence="10 11">SK182B-JCVI</strain>
    </source>
</reference>
<accession>F9NVW8</accession>
<dbReference type="PRINTS" id="PR01036">
    <property type="entry name" value="TCRTETB"/>
</dbReference>
<dbReference type="InterPro" id="IPR036259">
    <property type="entry name" value="MFS_trans_sf"/>
</dbReference>
<feature type="transmembrane region" description="Helical" evidence="8">
    <location>
        <begin position="189"/>
        <end position="211"/>
    </location>
</feature>
<keyword evidence="3" id="KW-0813">Transport</keyword>
<keyword evidence="5 8" id="KW-0812">Transmembrane</keyword>
<feature type="transmembrane region" description="Helical" evidence="8">
    <location>
        <begin position="422"/>
        <end position="441"/>
    </location>
</feature>
<feature type="transmembrane region" description="Helical" evidence="8">
    <location>
        <begin position="101"/>
        <end position="120"/>
    </location>
</feature>
<feature type="transmembrane region" description="Helical" evidence="8">
    <location>
        <begin position="470"/>
        <end position="489"/>
    </location>
</feature>
<gene>
    <name evidence="10" type="ORF">HMPREF1162_1699</name>
</gene>
<feature type="transmembrane region" description="Helical" evidence="8">
    <location>
        <begin position="274"/>
        <end position="301"/>
    </location>
</feature>
<dbReference type="InterPro" id="IPR004638">
    <property type="entry name" value="EmrB-like"/>
</dbReference>
<evidence type="ECO:0000256" key="4">
    <source>
        <dbReference type="ARBA" id="ARBA00022475"/>
    </source>
</evidence>
<feature type="transmembrane region" description="Helical" evidence="8">
    <location>
        <begin position="501"/>
        <end position="519"/>
    </location>
</feature>
<dbReference type="GO" id="GO:0022857">
    <property type="term" value="F:transmembrane transporter activity"/>
    <property type="evidence" value="ECO:0007669"/>
    <property type="project" value="InterPro"/>
</dbReference>
<name>F9NVW8_9ACTN</name>
<dbReference type="SUPFAM" id="SSF103473">
    <property type="entry name" value="MFS general substrate transporter"/>
    <property type="match status" value="2"/>
</dbReference>
<feature type="transmembrane region" description="Helical" evidence="8">
    <location>
        <begin position="217"/>
        <end position="236"/>
    </location>
</feature>
<feature type="transmembrane region" description="Helical" evidence="8">
    <location>
        <begin position="398"/>
        <end position="416"/>
    </location>
</feature>
<comment type="subcellular location">
    <subcellularLocation>
        <location evidence="1">Cell membrane</location>
        <topology evidence="1">Multi-pass membrane protein</topology>
    </subcellularLocation>
</comment>
<protein>
    <submittedName>
        <fullName evidence="10">Drug resistance MFS transporter, drug:H+ antiporter-2 family</fullName>
    </submittedName>
</protein>
<feature type="transmembrane region" description="Helical" evidence="8">
    <location>
        <begin position="367"/>
        <end position="386"/>
    </location>
</feature>
<feature type="transmembrane region" description="Helical" evidence="8">
    <location>
        <begin position="248"/>
        <end position="268"/>
    </location>
</feature>
<keyword evidence="4" id="KW-1003">Cell membrane</keyword>
<dbReference type="Proteomes" id="UP000007832">
    <property type="component" value="Unassembled WGS sequence"/>
</dbReference>
<dbReference type="InterPro" id="IPR020846">
    <property type="entry name" value="MFS_dom"/>
</dbReference>
<dbReference type="AlphaFoldDB" id="F9NVW8"/>
<evidence type="ECO:0000313" key="11">
    <source>
        <dbReference type="Proteomes" id="UP000007832"/>
    </source>
</evidence>
<evidence type="ECO:0000256" key="8">
    <source>
        <dbReference type="SAM" id="Phobius"/>
    </source>
</evidence>
<feature type="transmembrane region" description="Helical" evidence="8">
    <location>
        <begin position="65"/>
        <end position="89"/>
    </location>
</feature>
<comment type="caution">
    <text evidence="10">The sequence shown here is derived from an EMBL/GenBank/DDBJ whole genome shotgun (WGS) entry which is preliminary data.</text>
</comment>
<dbReference type="EMBL" id="AFUN01000034">
    <property type="protein sequence ID" value="EGR96735.1"/>
    <property type="molecule type" value="Genomic_DNA"/>
</dbReference>
<evidence type="ECO:0000313" key="10">
    <source>
        <dbReference type="EMBL" id="EGR96735.1"/>
    </source>
</evidence>
<dbReference type="PATRIC" id="fig|1051006.4.peg.1320"/>
<feature type="domain" description="Major facilitator superfamily (MFS) profile" evidence="9">
    <location>
        <begin position="65"/>
        <end position="524"/>
    </location>
</feature>
<keyword evidence="7 8" id="KW-0472">Membrane</keyword>
<dbReference type="FunFam" id="1.20.1720.10:FF:000021">
    <property type="entry name" value="Drug resistance transporter, EmrB/QacA subfamily"/>
    <property type="match status" value="1"/>
</dbReference>
<dbReference type="eggNOG" id="COG0477">
    <property type="taxonomic scope" value="Bacteria"/>
</dbReference>
<comment type="similarity">
    <text evidence="2">Belongs to the major facilitator superfamily. EmrB family.</text>
</comment>
<dbReference type="Gene3D" id="1.20.1250.20">
    <property type="entry name" value="MFS general substrate transporter like domains"/>
    <property type="match status" value="1"/>
</dbReference>
<evidence type="ECO:0000256" key="5">
    <source>
        <dbReference type="ARBA" id="ARBA00022692"/>
    </source>
</evidence>
<evidence type="ECO:0000259" key="9">
    <source>
        <dbReference type="PROSITE" id="PS50850"/>
    </source>
</evidence>
<evidence type="ECO:0000256" key="6">
    <source>
        <dbReference type="ARBA" id="ARBA00022989"/>
    </source>
</evidence>
<evidence type="ECO:0000256" key="3">
    <source>
        <dbReference type="ARBA" id="ARBA00022448"/>
    </source>
</evidence>
<feature type="transmembrane region" description="Helical" evidence="8">
    <location>
        <begin position="132"/>
        <end position="158"/>
    </location>
</feature>
<dbReference type="STRING" id="1574624.GCA_001642025_01845"/>
<proteinExistence type="inferred from homology"/>
<dbReference type="GO" id="GO:0005886">
    <property type="term" value="C:plasma membrane"/>
    <property type="evidence" value="ECO:0007669"/>
    <property type="project" value="UniProtKB-SubCell"/>
</dbReference>
<dbReference type="Pfam" id="PF07690">
    <property type="entry name" value="MFS_1"/>
    <property type="match status" value="1"/>
</dbReference>
<dbReference type="InterPro" id="IPR011701">
    <property type="entry name" value="MFS"/>
</dbReference>
<dbReference type="PANTHER" id="PTHR42718:SF42">
    <property type="entry name" value="EXPORT PROTEIN"/>
    <property type="match status" value="1"/>
</dbReference>
<evidence type="ECO:0000256" key="2">
    <source>
        <dbReference type="ARBA" id="ARBA00008537"/>
    </source>
</evidence>
<feature type="transmembrane region" description="Helical" evidence="8">
    <location>
        <begin position="333"/>
        <end position="355"/>
    </location>
</feature>
<sequence>MIRLAFATMWSAFSPTYRGTIVPRSDFFFPLGDLLSPEQSSGGHVENFARDRDGHIVTEEQAWSALWALLIGFFMILVDTSIVTTALPATIRALNANLNQGVWITSAYLLTYAVPLLITGRMGDRWGPHRMYIIGMVVFGVSSLACGLSPTIGILIAARAVQGIGAALMTPQSLTMITRLFPPDKRGAAMGLWGATAGVASFVGPVLGGILVDTLSWEWVFFVNVPVAVIGLWLAIRNVPALETYGHAFDWLGVVLSGIGMTLLVFGIQEGEQYNWGTITGILSVPLLIVLGAVFMALFVVSQTQWAQTRLHARSNNFEPLVPLRLFTKRNFALANIAIFLVGMLVTAYFLPTAVYLQNVRGKSPTAAALLLIPTAVVSGVLSPVIGRLLQRRRSGRMAAIGVALYVISSIGWWLFTVPSTGLWVFPLLSTITGVGAALTWSPISLVGTDDLGQADAGAGSGVYNATRQVGSALGSAFIAMMMDARITARHDLGRGLGESMFITITAGTICVIVCAFFADFQRSRQRNS</sequence>
<dbReference type="PROSITE" id="PS50850">
    <property type="entry name" value="MFS"/>
    <property type="match status" value="1"/>
</dbReference>
<organism evidence="10 11">
    <name type="scientific">[Propionibacterium] namnetense SK182B-JCVI</name>
    <dbReference type="NCBI Taxonomy" id="1051006"/>
    <lineage>
        <taxon>Bacteria</taxon>
        <taxon>Bacillati</taxon>
        <taxon>Actinomycetota</taxon>
        <taxon>Actinomycetes</taxon>
        <taxon>Propionibacteriales</taxon>
        <taxon>Propionibacteriaceae</taxon>
        <taxon>Cutibacterium</taxon>
    </lineage>
</organism>
<keyword evidence="6 8" id="KW-1133">Transmembrane helix</keyword>
<evidence type="ECO:0000256" key="7">
    <source>
        <dbReference type="ARBA" id="ARBA00023136"/>
    </source>
</evidence>
<dbReference type="Gene3D" id="1.20.1720.10">
    <property type="entry name" value="Multidrug resistance protein D"/>
    <property type="match status" value="1"/>
</dbReference>